<gene>
    <name evidence="6" type="ORF">SAMN05444410_104192</name>
</gene>
<dbReference type="AlphaFoldDB" id="A0A8X8IFA9"/>
<dbReference type="InterPro" id="IPR039425">
    <property type="entry name" value="RNA_pol_sigma-70-like"/>
</dbReference>
<name>A0A8X8IFA9_9BACT</name>
<evidence type="ECO:0000256" key="3">
    <source>
        <dbReference type="ARBA" id="ARBA00023082"/>
    </source>
</evidence>
<evidence type="ECO:0000259" key="5">
    <source>
        <dbReference type="Pfam" id="PF08281"/>
    </source>
</evidence>
<evidence type="ECO:0000256" key="4">
    <source>
        <dbReference type="ARBA" id="ARBA00023163"/>
    </source>
</evidence>
<keyword evidence="2" id="KW-0805">Transcription regulation</keyword>
<evidence type="ECO:0000313" key="7">
    <source>
        <dbReference type="Proteomes" id="UP000198711"/>
    </source>
</evidence>
<comment type="caution">
    <text evidence="6">The sequence shown here is derived from an EMBL/GenBank/DDBJ whole genome shotgun (WGS) entry which is preliminary data.</text>
</comment>
<protein>
    <submittedName>
        <fullName evidence="6">RNA polymerase sigma-70 factor, ECF subfamily</fullName>
    </submittedName>
</protein>
<evidence type="ECO:0000313" key="6">
    <source>
        <dbReference type="EMBL" id="SDW64261.1"/>
    </source>
</evidence>
<dbReference type="PANTHER" id="PTHR43133:SF46">
    <property type="entry name" value="RNA POLYMERASE SIGMA-70 FACTOR ECF SUBFAMILY"/>
    <property type="match status" value="1"/>
</dbReference>
<evidence type="ECO:0000256" key="2">
    <source>
        <dbReference type="ARBA" id="ARBA00023015"/>
    </source>
</evidence>
<feature type="domain" description="RNA polymerase sigma factor 70 region 4 type 2" evidence="5">
    <location>
        <begin position="123"/>
        <end position="175"/>
    </location>
</feature>
<dbReference type="Pfam" id="PF08281">
    <property type="entry name" value="Sigma70_r4_2"/>
    <property type="match status" value="1"/>
</dbReference>
<dbReference type="NCBIfam" id="TIGR02937">
    <property type="entry name" value="sigma70-ECF"/>
    <property type="match status" value="1"/>
</dbReference>
<dbReference type="Gene3D" id="1.10.10.10">
    <property type="entry name" value="Winged helix-like DNA-binding domain superfamily/Winged helix DNA-binding domain"/>
    <property type="match status" value="1"/>
</dbReference>
<dbReference type="InterPro" id="IPR013325">
    <property type="entry name" value="RNA_pol_sigma_r2"/>
</dbReference>
<dbReference type="GO" id="GO:0006352">
    <property type="term" value="P:DNA-templated transcription initiation"/>
    <property type="evidence" value="ECO:0007669"/>
    <property type="project" value="InterPro"/>
</dbReference>
<keyword evidence="7" id="KW-1185">Reference proteome</keyword>
<keyword evidence="3" id="KW-0731">Sigma factor</keyword>
<dbReference type="InterPro" id="IPR013324">
    <property type="entry name" value="RNA_pol_sigma_r3/r4-like"/>
</dbReference>
<dbReference type="Proteomes" id="UP000198711">
    <property type="component" value="Unassembled WGS sequence"/>
</dbReference>
<comment type="similarity">
    <text evidence="1">Belongs to the sigma-70 factor family. ECF subfamily.</text>
</comment>
<sequence length="199" mass="23079">MSYRITHDDVLHEIARGNQVAFRELYNLYFQKLFLFAKAIVKTKDGATEVVDEVLVNIWKQREQLPGIQNLRVYLYTAVKNKAFSYLSAKANQQIGGAFDDIDIEIAEEYNAEKQMITGEMLRKIHDAVEALPPRCKMIFKLVREDNLRYKEVSEILHISEKTVDAQMVIAIKKLSQVLRPHFDGFPDFKKTKKNQDAL</sequence>
<dbReference type="NCBIfam" id="TIGR02985">
    <property type="entry name" value="Sig70_bacteroi1"/>
    <property type="match status" value="1"/>
</dbReference>
<dbReference type="InterPro" id="IPR013249">
    <property type="entry name" value="RNA_pol_sigma70_r4_t2"/>
</dbReference>
<dbReference type="InterPro" id="IPR036388">
    <property type="entry name" value="WH-like_DNA-bd_sf"/>
</dbReference>
<dbReference type="InterPro" id="IPR014284">
    <property type="entry name" value="RNA_pol_sigma-70_dom"/>
</dbReference>
<dbReference type="SUPFAM" id="SSF88946">
    <property type="entry name" value="Sigma2 domain of RNA polymerase sigma factors"/>
    <property type="match status" value="1"/>
</dbReference>
<reference evidence="6 7" key="1">
    <citation type="submission" date="2016-10" db="EMBL/GenBank/DDBJ databases">
        <authorList>
            <person name="Varghese N."/>
            <person name="Submissions S."/>
        </authorList>
    </citation>
    <scope>NUCLEOTIDE SEQUENCE [LARGE SCALE GENOMIC DNA]</scope>
    <source>
        <strain evidence="6 7">DSM 25353</strain>
    </source>
</reference>
<dbReference type="InterPro" id="IPR014327">
    <property type="entry name" value="RNA_pol_sigma70_bacteroid"/>
</dbReference>
<dbReference type="GO" id="GO:0003677">
    <property type="term" value="F:DNA binding"/>
    <property type="evidence" value="ECO:0007669"/>
    <property type="project" value="InterPro"/>
</dbReference>
<dbReference type="Gene3D" id="1.10.1740.10">
    <property type="match status" value="1"/>
</dbReference>
<dbReference type="SUPFAM" id="SSF88659">
    <property type="entry name" value="Sigma3 and sigma4 domains of RNA polymerase sigma factors"/>
    <property type="match status" value="1"/>
</dbReference>
<keyword evidence="4" id="KW-0804">Transcription</keyword>
<organism evidence="6 7">
    <name type="scientific">Hydrobacter penzbergensis</name>
    <dbReference type="NCBI Taxonomy" id="1235997"/>
    <lineage>
        <taxon>Bacteria</taxon>
        <taxon>Pseudomonadati</taxon>
        <taxon>Bacteroidota</taxon>
        <taxon>Chitinophagia</taxon>
        <taxon>Chitinophagales</taxon>
        <taxon>Chitinophagaceae</taxon>
        <taxon>Hydrobacter</taxon>
    </lineage>
</organism>
<dbReference type="CDD" id="cd06171">
    <property type="entry name" value="Sigma70_r4"/>
    <property type="match status" value="1"/>
</dbReference>
<evidence type="ECO:0000256" key="1">
    <source>
        <dbReference type="ARBA" id="ARBA00010641"/>
    </source>
</evidence>
<dbReference type="GO" id="GO:0016987">
    <property type="term" value="F:sigma factor activity"/>
    <property type="evidence" value="ECO:0007669"/>
    <property type="project" value="UniProtKB-KW"/>
</dbReference>
<proteinExistence type="inferred from homology"/>
<dbReference type="EMBL" id="FNNO01000004">
    <property type="protein sequence ID" value="SDW64261.1"/>
    <property type="molecule type" value="Genomic_DNA"/>
</dbReference>
<dbReference type="PANTHER" id="PTHR43133">
    <property type="entry name" value="RNA POLYMERASE ECF-TYPE SIGMA FACTO"/>
    <property type="match status" value="1"/>
</dbReference>
<dbReference type="RefSeq" id="WP_092723248.1">
    <property type="nucleotide sequence ID" value="NZ_FNNO01000004.1"/>
</dbReference>
<accession>A0A8X8IFA9</accession>